<dbReference type="Proteomes" id="UP000789405">
    <property type="component" value="Unassembled WGS sequence"/>
</dbReference>
<evidence type="ECO:0000313" key="1">
    <source>
        <dbReference type="EMBL" id="CAG8640624.1"/>
    </source>
</evidence>
<gene>
    <name evidence="1" type="ORF">DERYTH_LOCUS9634</name>
</gene>
<dbReference type="InterPro" id="IPR036910">
    <property type="entry name" value="HMG_box_dom_sf"/>
</dbReference>
<proteinExistence type="predicted"/>
<evidence type="ECO:0000313" key="2">
    <source>
        <dbReference type="Proteomes" id="UP000789405"/>
    </source>
</evidence>
<protein>
    <submittedName>
        <fullName evidence="1">2568_t:CDS:1</fullName>
    </submittedName>
</protein>
<dbReference type="AlphaFoldDB" id="A0A9N9GWZ6"/>
<sequence>MCKIENIVELLAELNVIHELESKTFLSLKELITPKKKKTKSNLPRVQNSFMIFRKDFAAYWFSLTKKNDLKEVSQFASDLWNGNLYNFKLWNNINIVERKNIYYKISSIAEMVYKKLYPDYKYCPKRKKISHNEYIHYGHVPQQLEINGANSYYKPYNFIQQLNINLKNIMN</sequence>
<keyword evidence="2" id="KW-1185">Reference proteome</keyword>
<dbReference type="OrthoDB" id="2444098at2759"/>
<comment type="caution">
    <text evidence="1">The sequence shown here is derived from an EMBL/GenBank/DDBJ whole genome shotgun (WGS) entry which is preliminary data.</text>
</comment>
<name>A0A9N9GWZ6_9GLOM</name>
<accession>A0A9N9GWZ6</accession>
<dbReference type="EMBL" id="CAJVPY010005320">
    <property type="protein sequence ID" value="CAG8640624.1"/>
    <property type="molecule type" value="Genomic_DNA"/>
</dbReference>
<reference evidence="1" key="1">
    <citation type="submission" date="2021-06" db="EMBL/GenBank/DDBJ databases">
        <authorList>
            <person name="Kallberg Y."/>
            <person name="Tangrot J."/>
            <person name="Rosling A."/>
        </authorList>
    </citation>
    <scope>NUCLEOTIDE SEQUENCE</scope>
    <source>
        <strain evidence="1">MA453B</strain>
    </source>
</reference>
<dbReference type="SUPFAM" id="SSF47095">
    <property type="entry name" value="HMG-box"/>
    <property type="match status" value="1"/>
</dbReference>
<dbReference type="Gene3D" id="1.10.30.10">
    <property type="entry name" value="High mobility group box domain"/>
    <property type="match status" value="1"/>
</dbReference>
<organism evidence="1 2">
    <name type="scientific">Dentiscutata erythropus</name>
    <dbReference type="NCBI Taxonomy" id="1348616"/>
    <lineage>
        <taxon>Eukaryota</taxon>
        <taxon>Fungi</taxon>
        <taxon>Fungi incertae sedis</taxon>
        <taxon>Mucoromycota</taxon>
        <taxon>Glomeromycotina</taxon>
        <taxon>Glomeromycetes</taxon>
        <taxon>Diversisporales</taxon>
        <taxon>Gigasporaceae</taxon>
        <taxon>Dentiscutata</taxon>
    </lineage>
</organism>